<dbReference type="EMBL" id="JABSWW010000001">
    <property type="protein sequence ID" value="NRT88729.1"/>
    <property type="molecule type" value="Genomic_DNA"/>
</dbReference>
<dbReference type="InterPro" id="IPR010902">
    <property type="entry name" value="NUMOD4"/>
</dbReference>
<dbReference type="SUPFAM" id="SSF54060">
    <property type="entry name" value="His-Me finger endonucleases"/>
    <property type="match status" value="1"/>
</dbReference>
<dbReference type="Proteomes" id="UP001193748">
    <property type="component" value="Unassembled WGS sequence"/>
</dbReference>
<organism evidence="3 4">
    <name type="scientific">Clostridium beijerinckii</name>
    <name type="common">Clostridium MP</name>
    <dbReference type="NCBI Taxonomy" id="1520"/>
    <lineage>
        <taxon>Bacteria</taxon>
        <taxon>Bacillati</taxon>
        <taxon>Bacillota</taxon>
        <taxon>Clostridia</taxon>
        <taxon>Eubacteriales</taxon>
        <taxon>Clostridiaceae</taxon>
        <taxon>Clostridium</taxon>
    </lineage>
</organism>
<reference evidence="3" key="1">
    <citation type="submission" date="2020-05" db="EMBL/GenBank/DDBJ databases">
        <authorList>
            <person name="Brown S."/>
            <person name="Huntemann M."/>
            <person name="Clum A."/>
            <person name="Spunde A."/>
            <person name="Palaniappan K."/>
            <person name="Ritter S."/>
            <person name="Mikhailova N."/>
            <person name="Chen I.-M."/>
            <person name="Stamatis D."/>
            <person name="Reddy T."/>
            <person name="O'Malley R."/>
            <person name="Daum C."/>
            <person name="Shapiro N."/>
            <person name="Ivanova N."/>
            <person name="Kyrpides N."/>
            <person name="Woyke T."/>
        </authorList>
    </citation>
    <scope>NUCLEOTIDE SEQUENCE</scope>
    <source>
        <strain evidence="3">DJ080</strain>
    </source>
</reference>
<protein>
    <recommendedName>
        <fullName evidence="5">HNH endonuclease</fullName>
    </recommendedName>
</protein>
<feature type="domain" description="HNH nuclease" evidence="2">
    <location>
        <begin position="57"/>
        <end position="99"/>
    </location>
</feature>
<evidence type="ECO:0000313" key="3">
    <source>
        <dbReference type="EMBL" id="NRT88729.1"/>
    </source>
</evidence>
<dbReference type="InterPro" id="IPR044925">
    <property type="entry name" value="His-Me_finger_sf"/>
</dbReference>
<evidence type="ECO:0000313" key="4">
    <source>
        <dbReference type="Proteomes" id="UP001193748"/>
    </source>
</evidence>
<feature type="domain" description="NUMOD4" evidence="1">
    <location>
        <begin position="3"/>
        <end position="46"/>
    </location>
</feature>
<proteinExistence type="predicted"/>
<evidence type="ECO:0008006" key="5">
    <source>
        <dbReference type="Google" id="ProtNLM"/>
    </source>
</evidence>
<dbReference type="Pfam" id="PF13392">
    <property type="entry name" value="HNH_3"/>
    <property type="match status" value="1"/>
</dbReference>
<name>A0AAX0B0H6_CLOBE</name>
<dbReference type="InterPro" id="IPR003615">
    <property type="entry name" value="HNH_nuc"/>
</dbReference>
<dbReference type="AlphaFoldDB" id="A0AAX0B0H6"/>
<evidence type="ECO:0000259" key="1">
    <source>
        <dbReference type="Pfam" id="PF07463"/>
    </source>
</evidence>
<dbReference type="GO" id="GO:0016788">
    <property type="term" value="F:hydrolase activity, acting on ester bonds"/>
    <property type="evidence" value="ECO:0007669"/>
    <property type="project" value="InterPro"/>
</dbReference>
<dbReference type="Pfam" id="PF07463">
    <property type="entry name" value="NUMOD4"/>
    <property type="match status" value="1"/>
</dbReference>
<comment type="caution">
    <text evidence="3">The sequence shown here is derived from an EMBL/GenBank/DDBJ whole genome shotgun (WGS) entry which is preliminary data.</text>
</comment>
<accession>A0AAX0B0H6</accession>
<dbReference type="Gene3D" id="3.90.75.20">
    <property type="match status" value="1"/>
</dbReference>
<sequence>MEEIWRDICDYEGLYQVSSLGNIRNLKRNKLLSLKPKKQGYIRVNLVKQGIHKTFTVHRLVALAFIPKEENKNLINHKNEIKSDNRVSNLEWCTHQYNVTYGSRQKKAVLNKPKAVVNKSNMKGAIILNDKAKEQRNAYMKEWRKRNKDKVKVAQERYWEKKFKEKEKECNT</sequence>
<evidence type="ECO:0000259" key="2">
    <source>
        <dbReference type="Pfam" id="PF13392"/>
    </source>
</evidence>
<reference evidence="3" key="2">
    <citation type="journal article" date="2022" name="Nat. Biotechnol.">
        <title>Carbon-negative production of acetone and isopropanol by gas fermentation at industrial pilot scale.</title>
        <authorList>
            <person name="Liew F.E."/>
            <person name="Nogle R."/>
            <person name="Abdalla T."/>
            <person name="Rasor B.J."/>
            <person name="Canter C."/>
            <person name="Jensen R.O."/>
            <person name="Wang L."/>
            <person name="Strutz J."/>
            <person name="Chirania P."/>
            <person name="De Tissera S."/>
            <person name="Mueller A.P."/>
            <person name="Ruan Z."/>
            <person name="Gao A."/>
            <person name="Tran L."/>
            <person name="Engle N.L."/>
            <person name="Bromley J.C."/>
            <person name="Daniell J."/>
            <person name="Conrado R."/>
            <person name="Tschaplinski T.J."/>
            <person name="Giannone R.J."/>
            <person name="Hettich R.L."/>
            <person name="Karim A.S."/>
            <person name="Simpson S.D."/>
            <person name="Brown S.D."/>
            <person name="Leang C."/>
            <person name="Jewett M.C."/>
            <person name="Kopke M."/>
        </authorList>
    </citation>
    <scope>NUCLEOTIDE SEQUENCE</scope>
    <source>
        <strain evidence="3">DJ080</strain>
    </source>
</reference>
<gene>
    <name evidence="3" type="ORF">B0H41_002408</name>
</gene>